<dbReference type="EMBL" id="NQIK02000004">
    <property type="protein sequence ID" value="KAF7572252.1"/>
    <property type="molecule type" value="Genomic_DNA"/>
</dbReference>
<name>A0A2W1G6F3_9PLEO</name>
<keyword evidence="4" id="KW-1185">Reference proteome</keyword>
<evidence type="ECO:0000313" key="4">
    <source>
        <dbReference type="Proteomes" id="UP000249757"/>
    </source>
</evidence>
<reference evidence="4" key="4">
    <citation type="journal article" date="2022" name="Microb. Genom.">
        <title>A global pangenome for the wheat fungal pathogen Pyrenophora tritici-repentis and prediction of effector protein structural homology.</title>
        <authorList>
            <person name="Moolhuijzen P.M."/>
            <person name="See P.T."/>
            <person name="Shi G."/>
            <person name="Powell H.R."/>
            <person name="Cockram J."/>
            <person name="Jorgensen L.N."/>
            <person name="Benslimane H."/>
            <person name="Strelkov S.E."/>
            <person name="Turner J."/>
            <person name="Liu Z."/>
            <person name="Moffat C.S."/>
        </authorList>
    </citation>
    <scope>NUCLEOTIDE SEQUENCE [LARGE SCALE GENOMIC DNA]</scope>
</reference>
<dbReference type="EMBL" id="NRDI02000004">
    <property type="protein sequence ID" value="KAI1516886.1"/>
    <property type="molecule type" value="Genomic_DNA"/>
</dbReference>
<dbReference type="Proteomes" id="UP000245464">
    <property type="component" value="Chromosome 4"/>
</dbReference>
<reference evidence="3" key="3">
    <citation type="journal article" date="2022" name="bioRxiv">
        <title>A global pangenome for the wheat fungal pathogen Pyrenophora tritici-repentis and prediction of effector protein structural homology.</title>
        <authorList>
            <person name="Moolhuijzen P."/>
            <person name="See P.T."/>
            <person name="Shi G."/>
            <person name="Powell H.R."/>
            <person name="Cockram J."/>
            <person name="Jorgensen L.N."/>
            <person name="Benslimane H."/>
            <person name="Strelkov S.E."/>
            <person name="Turner J."/>
            <person name="Liu Z."/>
            <person name="Moffat C.S."/>
        </authorList>
    </citation>
    <scope>NUCLEOTIDE SEQUENCE</scope>
    <source>
        <strain evidence="3">86-124</strain>
    </source>
</reference>
<gene>
    <name evidence="3" type="ORF">Ptr86124_003823</name>
    <name evidence="2" type="ORF">PtrM4_097520</name>
</gene>
<keyword evidence="1" id="KW-0472">Membrane</keyword>
<reference evidence="2" key="1">
    <citation type="journal article" date="2018" name="BMC Genomics">
        <title>Comparative genomics of the wheat fungal pathogen Pyrenophora tritici-repentis reveals chromosomal variations and genome plasticity.</title>
        <authorList>
            <person name="Moolhuijzen P."/>
            <person name="See P.T."/>
            <person name="Hane J.K."/>
            <person name="Shi G."/>
            <person name="Liu Z."/>
            <person name="Oliver R.P."/>
            <person name="Moffat C.S."/>
        </authorList>
    </citation>
    <scope>NUCLEOTIDE SEQUENCE [LARGE SCALE GENOMIC DNA]</scope>
    <source>
        <strain evidence="2">M4</strain>
    </source>
</reference>
<evidence type="ECO:0000313" key="3">
    <source>
        <dbReference type="EMBL" id="KAI1516886.1"/>
    </source>
</evidence>
<accession>A0A2W1G6F3</accession>
<keyword evidence="1" id="KW-1133">Transmembrane helix</keyword>
<proteinExistence type="predicted"/>
<keyword evidence="1" id="KW-0812">Transmembrane</keyword>
<evidence type="ECO:0000313" key="2">
    <source>
        <dbReference type="EMBL" id="KAF7572252.1"/>
    </source>
</evidence>
<comment type="caution">
    <text evidence="3">The sequence shown here is derived from an EMBL/GenBank/DDBJ whole genome shotgun (WGS) entry which is preliminary data.</text>
</comment>
<dbReference type="AlphaFoldDB" id="A0A2W1G6F3"/>
<reference evidence="3" key="2">
    <citation type="submission" date="2021-05" db="EMBL/GenBank/DDBJ databases">
        <authorList>
            <person name="Moolhuijzen P.M."/>
            <person name="Moffat C.S."/>
        </authorList>
    </citation>
    <scope>NUCLEOTIDE SEQUENCE</scope>
    <source>
        <strain evidence="3">86-124</strain>
    </source>
</reference>
<feature type="transmembrane region" description="Helical" evidence="1">
    <location>
        <begin position="67"/>
        <end position="86"/>
    </location>
</feature>
<evidence type="ECO:0000256" key="1">
    <source>
        <dbReference type="SAM" id="Phobius"/>
    </source>
</evidence>
<protein>
    <submittedName>
        <fullName evidence="3">Uncharacterized protein</fullName>
    </submittedName>
</protein>
<sequence>MEERIRNQFEELEKAARLLRLSEDSHVENESSFFQNLFSFDKAHDAYEEQKTTITKALSDFYTTYPYLTHALIFFIFLTVIPLLRLRKRKRNTTRRPLPPNVIASTHHQKVPSQYPPGMGIDIVEAKWRALGKEPCPIFAPKVKVAEQPRIRRNLWDFPEDSLYKGSVTIDTNFGKPEGA</sequence>
<dbReference type="Proteomes" id="UP000249757">
    <property type="component" value="Unassembled WGS sequence"/>
</dbReference>
<organism evidence="3 4">
    <name type="scientific">Pyrenophora tritici-repentis</name>
    <dbReference type="NCBI Taxonomy" id="45151"/>
    <lineage>
        <taxon>Eukaryota</taxon>
        <taxon>Fungi</taxon>
        <taxon>Dikarya</taxon>
        <taxon>Ascomycota</taxon>
        <taxon>Pezizomycotina</taxon>
        <taxon>Dothideomycetes</taxon>
        <taxon>Pleosporomycetidae</taxon>
        <taxon>Pleosporales</taxon>
        <taxon>Pleosporineae</taxon>
        <taxon>Pleosporaceae</taxon>
        <taxon>Pyrenophora</taxon>
    </lineage>
</organism>